<gene>
    <name evidence="1" type="ORF">AALO17_13220</name>
</gene>
<dbReference type="STRING" id="1702221.AALO17_13220"/>
<proteinExistence type="predicted"/>
<evidence type="ECO:0000313" key="2">
    <source>
        <dbReference type="Proteomes" id="UP000069771"/>
    </source>
</evidence>
<protein>
    <submittedName>
        <fullName evidence="1">Uncharacterized protein</fullName>
    </submittedName>
</protein>
<dbReference type="KEGG" id="fro:AALO17_13220"/>
<reference evidence="1 2" key="1">
    <citation type="journal article" date="2016" name="Gut Pathog.">
        <title>Whole genome sequencing of "Faecalibaculum rodentium" ALO17, isolated from C57BL/6J laboratory mouse feces.</title>
        <authorList>
            <person name="Lim S."/>
            <person name="Chang D.H."/>
            <person name="Ahn S."/>
            <person name="Kim B.C."/>
        </authorList>
    </citation>
    <scope>NUCLEOTIDE SEQUENCE [LARGE SCALE GENOMIC DNA]</scope>
    <source>
        <strain evidence="1 2">Alo17</strain>
    </source>
</reference>
<name>A0A140DUX9_9FIRM</name>
<sequence>MMTSKAFPDTLSDSTPLTGLDRTAQRLLPALHPVSGIPRHMENRSAVCRTCFVSWFRDVSETDLYTVAHCLWLF</sequence>
<dbReference type="EMBL" id="CP011391">
    <property type="protein sequence ID" value="AMK54456.1"/>
    <property type="molecule type" value="Genomic_DNA"/>
</dbReference>
<dbReference type="AlphaFoldDB" id="A0A140DUX9"/>
<accession>A0A140DUX9</accession>
<evidence type="ECO:0000313" key="1">
    <source>
        <dbReference type="EMBL" id="AMK54456.1"/>
    </source>
</evidence>
<dbReference type="Proteomes" id="UP000069771">
    <property type="component" value="Chromosome"/>
</dbReference>
<organism evidence="1 2">
    <name type="scientific">Faecalibaculum rodentium</name>
    <dbReference type="NCBI Taxonomy" id="1702221"/>
    <lineage>
        <taxon>Bacteria</taxon>
        <taxon>Bacillati</taxon>
        <taxon>Bacillota</taxon>
        <taxon>Erysipelotrichia</taxon>
        <taxon>Erysipelotrichales</taxon>
        <taxon>Erysipelotrichaceae</taxon>
        <taxon>Faecalibaculum</taxon>
    </lineage>
</organism>
<keyword evidence="2" id="KW-1185">Reference proteome</keyword>